<dbReference type="SUPFAM" id="SSF81606">
    <property type="entry name" value="PP2C-like"/>
    <property type="match status" value="1"/>
</dbReference>
<dbReference type="Proteomes" id="UP000256661">
    <property type="component" value="Unassembled WGS sequence"/>
</dbReference>
<dbReference type="EMBL" id="QTTT01000001">
    <property type="protein sequence ID" value="REE98114.1"/>
    <property type="molecule type" value="Genomic_DNA"/>
</dbReference>
<sequence>MPAVHATEATPGLPNEDRVVTGDGWAVVIDGATARPDVDSGCAHGPAWLADRLAGGLARRLTVGTGAPLPELLAETIEDARRAHGDRCDLTNPDSPSATAAILRALNGRLDWLVLADSPVLIDLGDRVEAIVDDRTSRLPSYTTQAVRELRNHPSGFWVAQTRPEAAYEALTGSVDASRVRRAAVLSDGASRLVERFGLLDWRGLLDLLDREGPAELIRRTRLAEAAETPAERATRRGKPHDDATAVFVRFG</sequence>
<evidence type="ECO:0000313" key="2">
    <source>
        <dbReference type="EMBL" id="REE98114.1"/>
    </source>
</evidence>
<feature type="domain" description="PPM-type phosphatase" evidence="1">
    <location>
        <begin position="11"/>
        <end position="195"/>
    </location>
</feature>
<dbReference type="InterPro" id="IPR036457">
    <property type="entry name" value="PPM-type-like_dom_sf"/>
</dbReference>
<name>A0A3D9SZX2_9ACTN</name>
<evidence type="ECO:0000313" key="3">
    <source>
        <dbReference type="Proteomes" id="UP000256661"/>
    </source>
</evidence>
<dbReference type="RefSeq" id="WP_116023613.1">
    <property type="nucleotide sequence ID" value="NZ_QTTT01000001.1"/>
</dbReference>
<dbReference type="AlphaFoldDB" id="A0A3D9SZX2"/>
<dbReference type="Gene3D" id="3.60.40.10">
    <property type="entry name" value="PPM-type phosphatase domain"/>
    <property type="match status" value="1"/>
</dbReference>
<dbReference type="Pfam" id="PF13672">
    <property type="entry name" value="PP2C_2"/>
    <property type="match status" value="1"/>
</dbReference>
<reference evidence="2 3" key="1">
    <citation type="submission" date="2018-08" db="EMBL/GenBank/DDBJ databases">
        <title>Sequencing the genomes of 1000 actinobacteria strains.</title>
        <authorList>
            <person name="Klenk H.-P."/>
        </authorList>
    </citation>
    <scope>NUCLEOTIDE SEQUENCE [LARGE SCALE GENOMIC DNA]</scope>
    <source>
        <strain evidence="2 3">DSM 43927</strain>
    </source>
</reference>
<proteinExistence type="predicted"/>
<gene>
    <name evidence="2" type="ORF">DFJ69_3598</name>
</gene>
<dbReference type="InterPro" id="IPR001932">
    <property type="entry name" value="PPM-type_phosphatase-like_dom"/>
</dbReference>
<accession>A0A3D9SZX2</accession>
<dbReference type="OrthoDB" id="3190646at2"/>
<comment type="caution">
    <text evidence="2">The sequence shown here is derived from an EMBL/GenBank/DDBJ whole genome shotgun (WGS) entry which is preliminary data.</text>
</comment>
<keyword evidence="3" id="KW-1185">Reference proteome</keyword>
<evidence type="ECO:0000259" key="1">
    <source>
        <dbReference type="Pfam" id="PF13672"/>
    </source>
</evidence>
<protein>
    <submittedName>
        <fullName evidence="2">Protein phosphatase 2C-like protein</fullName>
    </submittedName>
</protein>
<organism evidence="2 3">
    <name type="scientific">Thermomonospora umbrina</name>
    <dbReference type="NCBI Taxonomy" id="111806"/>
    <lineage>
        <taxon>Bacteria</taxon>
        <taxon>Bacillati</taxon>
        <taxon>Actinomycetota</taxon>
        <taxon>Actinomycetes</taxon>
        <taxon>Streptosporangiales</taxon>
        <taxon>Thermomonosporaceae</taxon>
        <taxon>Thermomonospora</taxon>
    </lineage>
</organism>